<accession>A0ABN9PLY3</accession>
<evidence type="ECO:0000313" key="7">
    <source>
        <dbReference type="Proteomes" id="UP001189429"/>
    </source>
</evidence>
<feature type="compositionally biased region" description="Basic and acidic residues" evidence="4">
    <location>
        <begin position="263"/>
        <end position="275"/>
    </location>
</feature>
<dbReference type="CDD" id="cd09904">
    <property type="entry name" value="H3TH_XPG"/>
    <property type="match status" value="1"/>
</dbReference>
<dbReference type="InterPro" id="IPR008918">
    <property type="entry name" value="HhH2"/>
</dbReference>
<dbReference type="Gene3D" id="1.10.150.20">
    <property type="entry name" value="5' to 3' exonuclease, C-terminal subdomain"/>
    <property type="match status" value="1"/>
</dbReference>
<feature type="domain" description="XPG-I" evidence="5">
    <location>
        <begin position="48"/>
        <end position="115"/>
    </location>
</feature>
<dbReference type="Pfam" id="PF00867">
    <property type="entry name" value="XPG_I"/>
    <property type="match status" value="1"/>
</dbReference>
<feature type="region of interest" description="Disordered" evidence="4">
    <location>
        <begin position="263"/>
        <end position="320"/>
    </location>
</feature>
<dbReference type="SMART" id="SM00279">
    <property type="entry name" value="HhH2"/>
    <property type="match status" value="1"/>
</dbReference>
<dbReference type="Gene3D" id="3.40.50.1010">
    <property type="entry name" value="5'-nuclease"/>
    <property type="match status" value="1"/>
</dbReference>
<evidence type="ECO:0000259" key="5">
    <source>
        <dbReference type="SMART" id="SM00484"/>
    </source>
</evidence>
<evidence type="ECO:0000313" key="6">
    <source>
        <dbReference type="EMBL" id="CAK0794060.1"/>
    </source>
</evidence>
<dbReference type="InterPro" id="IPR019974">
    <property type="entry name" value="XPG_CS"/>
</dbReference>
<feature type="region of interest" description="Disordered" evidence="4">
    <location>
        <begin position="340"/>
        <end position="414"/>
    </location>
</feature>
<dbReference type="PRINTS" id="PR00853">
    <property type="entry name" value="XPGRADSUPER"/>
</dbReference>
<proteinExistence type="predicted"/>
<protein>
    <recommendedName>
        <fullName evidence="5">XPG-I domain-containing protein</fullName>
    </recommendedName>
</protein>
<dbReference type="Proteomes" id="UP001189429">
    <property type="component" value="Unassembled WGS sequence"/>
</dbReference>
<dbReference type="SUPFAM" id="SSF47807">
    <property type="entry name" value="5' to 3' exonuclease, C-terminal subdomain"/>
    <property type="match status" value="1"/>
</dbReference>
<comment type="subcellular location">
    <subcellularLocation>
        <location evidence="1">Nucleus</location>
    </subcellularLocation>
</comment>
<evidence type="ECO:0000256" key="2">
    <source>
        <dbReference type="ARBA" id="ARBA00023242"/>
    </source>
</evidence>
<feature type="coiled-coil region" evidence="3">
    <location>
        <begin position="4"/>
        <end position="34"/>
    </location>
</feature>
<sequence length="414" mass="44680">EMEEMELERLQASLEDRRQELRETMNRAKRAADTVTPEMQADVEALLEDFGIPFVHAPAEAEAQCAFLAEAGLVDAVASDDSDTLVFGAREVRLFSDDHMVECYTRARVHEQLGLAQDDLVTLAMLLGCDYTLGVHGVGIVNGLEIVRAFTAGAAAGPEDRLEGLRRLRSWAQDVAAVAQKSAGVTPQDRRALAEFKRSHQNFRTQWSFPQDFPNAAVHAAFVQPAVDSIRRYTDALRQPRITEYLQPAAGAQAAVVRSSRMREALRGLRGEPSPERSATPPGRRRRSWTRNTSVPTASRPGPQWAATPRDADPHDVTASLQKSGREGLGCFLAPGGALARASPQDEEKRPRGQGAIGAFLGAPPRRHPSAASSGPVRPRRGAAPREPGRGGAGVQTRVSDAEPRAIGGNSGQG</sequence>
<evidence type="ECO:0000256" key="3">
    <source>
        <dbReference type="SAM" id="Coils"/>
    </source>
</evidence>
<dbReference type="SUPFAM" id="SSF88723">
    <property type="entry name" value="PIN domain-like"/>
    <property type="match status" value="1"/>
</dbReference>
<dbReference type="SMART" id="SM00484">
    <property type="entry name" value="XPGI"/>
    <property type="match status" value="1"/>
</dbReference>
<name>A0ABN9PLY3_9DINO</name>
<keyword evidence="7" id="KW-1185">Reference proteome</keyword>
<keyword evidence="3" id="KW-0175">Coiled coil</keyword>
<evidence type="ECO:0000256" key="4">
    <source>
        <dbReference type="SAM" id="MobiDB-lite"/>
    </source>
</evidence>
<dbReference type="InterPro" id="IPR029060">
    <property type="entry name" value="PIN-like_dom_sf"/>
</dbReference>
<keyword evidence="2" id="KW-0539">Nucleus</keyword>
<dbReference type="InterPro" id="IPR006086">
    <property type="entry name" value="XPG-I_dom"/>
</dbReference>
<gene>
    <name evidence="6" type="ORF">PCOR1329_LOCUS4155</name>
</gene>
<dbReference type="InterPro" id="IPR006084">
    <property type="entry name" value="XPG/Rad2"/>
</dbReference>
<dbReference type="EMBL" id="CAUYUJ010001079">
    <property type="protein sequence ID" value="CAK0794060.1"/>
    <property type="molecule type" value="Genomic_DNA"/>
</dbReference>
<organism evidence="6 7">
    <name type="scientific">Prorocentrum cordatum</name>
    <dbReference type="NCBI Taxonomy" id="2364126"/>
    <lineage>
        <taxon>Eukaryota</taxon>
        <taxon>Sar</taxon>
        <taxon>Alveolata</taxon>
        <taxon>Dinophyceae</taxon>
        <taxon>Prorocentrales</taxon>
        <taxon>Prorocentraceae</taxon>
        <taxon>Prorocentrum</taxon>
    </lineage>
</organism>
<dbReference type="PROSITE" id="PS00842">
    <property type="entry name" value="XPG_2"/>
    <property type="match status" value="1"/>
</dbReference>
<reference evidence="6" key="1">
    <citation type="submission" date="2023-10" db="EMBL/GenBank/DDBJ databases">
        <authorList>
            <person name="Chen Y."/>
            <person name="Shah S."/>
            <person name="Dougan E. K."/>
            <person name="Thang M."/>
            <person name="Chan C."/>
        </authorList>
    </citation>
    <scope>NUCLEOTIDE SEQUENCE [LARGE SCALE GENOMIC DNA]</scope>
</reference>
<dbReference type="PANTHER" id="PTHR16171:SF7">
    <property type="entry name" value="DNA REPAIR PROTEIN RAD2"/>
    <property type="match status" value="1"/>
</dbReference>
<feature type="non-terminal residue" evidence="6">
    <location>
        <position position="1"/>
    </location>
</feature>
<comment type="caution">
    <text evidence="6">The sequence shown here is derived from an EMBL/GenBank/DDBJ whole genome shotgun (WGS) entry which is preliminary data.</text>
</comment>
<evidence type="ECO:0000256" key="1">
    <source>
        <dbReference type="ARBA" id="ARBA00004123"/>
    </source>
</evidence>
<dbReference type="InterPro" id="IPR036279">
    <property type="entry name" value="5-3_exonuclease_C_sf"/>
</dbReference>
<dbReference type="PANTHER" id="PTHR16171">
    <property type="entry name" value="DNA REPAIR PROTEIN COMPLEMENTING XP-G CELLS-RELATED"/>
    <property type="match status" value="1"/>
</dbReference>